<dbReference type="EMBL" id="VSRL01000230">
    <property type="protein sequence ID" value="NKE62202.1"/>
    <property type="molecule type" value="Genomic_DNA"/>
</dbReference>
<dbReference type="RefSeq" id="WP_167978839.1">
    <property type="nucleotide sequence ID" value="NZ_VSRL01000230.1"/>
</dbReference>
<feature type="chain" id="PRO_5046993743" evidence="1">
    <location>
        <begin position="28"/>
        <end position="477"/>
    </location>
</feature>
<feature type="signal peptide" evidence="1">
    <location>
        <begin position="1"/>
        <end position="27"/>
    </location>
</feature>
<proteinExistence type="predicted"/>
<evidence type="ECO:0000313" key="3">
    <source>
        <dbReference type="Proteomes" id="UP001515943"/>
    </source>
</evidence>
<sequence>MNRTRNRLTVLIAVLAASTSVISTASASVPAEQSVTLPLNSRPKVQRPLLEMLGREAAANRVTLLEAVRAYAAKRAAEDPQTRTNRPDGDVVDGAVIDPDVMIDDLPYAEVVDLAQIAKSAGITHQEAIRRYGFQGAVSRAIDKIAARFPDEIAGSEITNDGAGVRIGFKGAVPRGAVDVARALPVEVVLTGGRGYSEKELKSVLDATTDLLGARPETAAVKGWYDADTGRITMKVKSRNGLADAARFRAAVPQARNPKIAIDVEAVADLGTRPVDGYLRGGGLIDGNGTGCTNAFNVTHTSGSKGTVSARHCADAGSYWTYRNHPTQGGQTTISRMFRAANYDIARFTTGGLTATRTFYYGWDNPRYADGVETSPAVNEWVCGFGRTSGSTGCARVTKVNASNTDSQGRPQRGLIEEEGAPVHGGDSGGVFHYGATLWGVISYALEVNGVSIGGGATRADVINNGQLGSGWSIYTR</sequence>
<dbReference type="InterPro" id="IPR043504">
    <property type="entry name" value="Peptidase_S1_PA_chymotrypsin"/>
</dbReference>
<keyword evidence="1" id="KW-0732">Signal</keyword>
<reference evidence="2 3" key="1">
    <citation type="submission" date="2019-08" db="EMBL/GenBank/DDBJ databases">
        <title>Lentzea from Indian Himalayas.</title>
        <authorList>
            <person name="Mandal S."/>
            <person name="Mallick Gupta A."/>
            <person name="Maiti P.K."/>
            <person name="Sarkar J."/>
            <person name="Mandal S."/>
        </authorList>
    </citation>
    <scope>NUCLEOTIDE SEQUENCE [LARGE SCALE GENOMIC DNA]</scope>
    <source>
        <strain evidence="2 3">PSKA42</strain>
    </source>
</reference>
<dbReference type="CDD" id="cd21112">
    <property type="entry name" value="alphaLP-like"/>
    <property type="match status" value="1"/>
</dbReference>
<organism evidence="2 3">
    <name type="scientific">Lentzea indica</name>
    <dbReference type="NCBI Taxonomy" id="2604800"/>
    <lineage>
        <taxon>Bacteria</taxon>
        <taxon>Bacillati</taxon>
        <taxon>Actinomycetota</taxon>
        <taxon>Actinomycetes</taxon>
        <taxon>Pseudonocardiales</taxon>
        <taxon>Pseudonocardiaceae</taxon>
        <taxon>Lentzea</taxon>
    </lineage>
</organism>
<comment type="caution">
    <text evidence="2">The sequence shown here is derived from an EMBL/GenBank/DDBJ whole genome shotgun (WGS) entry which is preliminary data.</text>
</comment>
<evidence type="ECO:0000256" key="1">
    <source>
        <dbReference type="SAM" id="SignalP"/>
    </source>
</evidence>
<accession>A0ABX1FTY9</accession>
<dbReference type="SUPFAM" id="SSF50494">
    <property type="entry name" value="Trypsin-like serine proteases"/>
    <property type="match status" value="1"/>
</dbReference>
<protein>
    <submittedName>
        <fullName evidence="2">Uncharacterized protein</fullName>
    </submittedName>
</protein>
<dbReference type="InterPro" id="IPR009003">
    <property type="entry name" value="Peptidase_S1_PA"/>
</dbReference>
<name>A0ABX1FTY9_9PSEU</name>
<keyword evidence="3" id="KW-1185">Reference proteome</keyword>
<evidence type="ECO:0000313" key="2">
    <source>
        <dbReference type="EMBL" id="NKE62202.1"/>
    </source>
</evidence>
<gene>
    <name evidence="2" type="ORF">FXN61_37845</name>
</gene>
<dbReference type="Proteomes" id="UP001515943">
    <property type="component" value="Unassembled WGS sequence"/>
</dbReference>
<dbReference type="Gene3D" id="2.40.10.10">
    <property type="entry name" value="Trypsin-like serine proteases"/>
    <property type="match status" value="2"/>
</dbReference>